<protein>
    <submittedName>
        <fullName evidence="1">Uncharacterized protein</fullName>
    </submittedName>
</protein>
<reference evidence="1 2" key="1">
    <citation type="journal article" date="2013" name="Proc. Natl. Acad. Sci. U.S.A.">
        <title>Fine-scale variation in meiotic recombination in Mimulus inferred from population shotgun sequencing.</title>
        <authorList>
            <person name="Hellsten U."/>
            <person name="Wright K.M."/>
            <person name="Jenkins J."/>
            <person name="Shu S."/>
            <person name="Yuan Y."/>
            <person name="Wessler S.R."/>
            <person name="Schmutz J."/>
            <person name="Willis J.H."/>
            <person name="Rokhsar D.S."/>
        </authorList>
    </citation>
    <scope>NUCLEOTIDE SEQUENCE [LARGE SCALE GENOMIC DNA]</scope>
    <source>
        <strain evidence="2">cv. DUN x IM62</strain>
    </source>
</reference>
<sequence>NKAGKRAEPACEFRQKLDLDLEPDYNCSTARKLLTYLFFVFIIQ</sequence>
<name>A0A022R0F7_ERYGU</name>
<organism evidence="1 2">
    <name type="scientific">Erythranthe guttata</name>
    <name type="common">Yellow monkey flower</name>
    <name type="synonym">Mimulus guttatus</name>
    <dbReference type="NCBI Taxonomy" id="4155"/>
    <lineage>
        <taxon>Eukaryota</taxon>
        <taxon>Viridiplantae</taxon>
        <taxon>Streptophyta</taxon>
        <taxon>Embryophyta</taxon>
        <taxon>Tracheophyta</taxon>
        <taxon>Spermatophyta</taxon>
        <taxon>Magnoliopsida</taxon>
        <taxon>eudicotyledons</taxon>
        <taxon>Gunneridae</taxon>
        <taxon>Pentapetalae</taxon>
        <taxon>asterids</taxon>
        <taxon>lamiids</taxon>
        <taxon>Lamiales</taxon>
        <taxon>Phrymaceae</taxon>
        <taxon>Erythranthe</taxon>
    </lineage>
</organism>
<evidence type="ECO:0000313" key="2">
    <source>
        <dbReference type="Proteomes" id="UP000030748"/>
    </source>
</evidence>
<feature type="non-terminal residue" evidence="1">
    <location>
        <position position="1"/>
    </location>
</feature>
<gene>
    <name evidence="1" type="ORF">MIMGU_mgv1a0262882mg</name>
</gene>
<accession>A0A022R0F7</accession>
<dbReference type="AlphaFoldDB" id="A0A022R0F7"/>
<evidence type="ECO:0000313" key="1">
    <source>
        <dbReference type="EMBL" id="EYU33726.1"/>
    </source>
</evidence>
<keyword evidence="2" id="KW-1185">Reference proteome</keyword>
<dbReference type="EMBL" id="KI630752">
    <property type="protein sequence ID" value="EYU33726.1"/>
    <property type="molecule type" value="Genomic_DNA"/>
</dbReference>
<dbReference type="Proteomes" id="UP000030748">
    <property type="component" value="Unassembled WGS sequence"/>
</dbReference>
<proteinExistence type="predicted"/>